<accession>A0ABQ6BVZ8</accession>
<keyword evidence="2" id="KW-0812">Transmembrane</keyword>
<sequence length="66" mass="6764">MDIHLHPAIQAATTQGQAEPLPPDLSQHEEPGTVGATLGTVWGAWVGCVLGTAVVGSVYGSSRIAR</sequence>
<protein>
    <submittedName>
        <fullName evidence="3">Uncharacterized protein</fullName>
    </submittedName>
</protein>
<gene>
    <name evidence="3" type="ORF">GCM10007860_28310</name>
</gene>
<feature type="region of interest" description="Disordered" evidence="1">
    <location>
        <begin position="11"/>
        <end position="32"/>
    </location>
</feature>
<evidence type="ECO:0000313" key="4">
    <source>
        <dbReference type="Proteomes" id="UP001156836"/>
    </source>
</evidence>
<reference evidence="4" key="1">
    <citation type="journal article" date="2019" name="Int. J. Syst. Evol. Microbiol.">
        <title>The Global Catalogue of Microorganisms (GCM) 10K type strain sequencing project: providing services to taxonomists for standard genome sequencing and annotation.</title>
        <authorList>
            <consortium name="The Broad Institute Genomics Platform"/>
            <consortium name="The Broad Institute Genome Sequencing Center for Infectious Disease"/>
            <person name="Wu L."/>
            <person name="Ma J."/>
        </authorList>
    </citation>
    <scope>NUCLEOTIDE SEQUENCE [LARGE SCALE GENOMIC DNA]</scope>
    <source>
        <strain evidence="4">NBRC 104970</strain>
    </source>
</reference>
<dbReference type="EMBL" id="BSOZ01000058">
    <property type="protein sequence ID" value="GLS05674.1"/>
    <property type="molecule type" value="Genomic_DNA"/>
</dbReference>
<dbReference type="Proteomes" id="UP001156836">
    <property type="component" value="Unassembled WGS sequence"/>
</dbReference>
<evidence type="ECO:0000256" key="1">
    <source>
        <dbReference type="SAM" id="MobiDB-lite"/>
    </source>
</evidence>
<keyword evidence="2" id="KW-0472">Membrane</keyword>
<keyword evidence="2" id="KW-1133">Transmembrane helix</keyword>
<name>A0ABQ6BVZ8_9NEIS</name>
<evidence type="ECO:0000313" key="3">
    <source>
        <dbReference type="EMBL" id="GLS05674.1"/>
    </source>
</evidence>
<dbReference type="RefSeq" id="WP_018749426.1">
    <property type="nucleotide sequence ID" value="NZ_BAABUF010000010.1"/>
</dbReference>
<organism evidence="3 4">
    <name type="scientific">Chitiniphilus shinanonensis</name>
    <dbReference type="NCBI Taxonomy" id="553088"/>
    <lineage>
        <taxon>Bacteria</taxon>
        <taxon>Pseudomonadati</taxon>
        <taxon>Pseudomonadota</taxon>
        <taxon>Betaproteobacteria</taxon>
        <taxon>Neisseriales</taxon>
        <taxon>Chitinibacteraceae</taxon>
        <taxon>Chitiniphilus</taxon>
    </lineage>
</organism>
<evidence type="ECO:0000256" key="2">
    <source>
        <dbReference type="SAM" id="Phobius"/>
    </source>
</evidence>
<feature type="transmembrane region" description="Helical" evidence="2">
    <location>
        <begin position="42"/>
        <end position="60"/>
    </location>
</feature>
<keyword evidence="4" id="KW-1185">Reference proteome</keyword>
<proteinExistence type="predicted"/>
<comment type="caution">
    <text evidence="3">The sequence shown here is derived from an EMBL/GenBank/DDBJ whole genome shotgun (WGS) entry which is preliminary data.</text>
</comment>